<dbReference type="Proteomes" id="UP000095286">
    <property type="component" value="Unplaced"/>
</dbReference>
<name>A0AC35UIK4_9BILA</name>
<protein>
    <submittedName>
        <fullName evidence="2">CaMBD domain-containing protein</fullName>
    </submittedName>
</protein>
<evidence type="ECO:0000313" key="1">
    <source>
        <dbReference type="Proteomes" id="UP000095286"/>
    </source>
</evidence>
<sequence length="606" mass="69189">MILLHQLNFNQNTGDTYSSTVAVPPKNEVQTVHKNQLKAEPKDRKGRRHTDFLRLHSNRRQFSNLLSARKKLDGLPAAYTQVDFSHESLEFRNNNGLVKTHRYSNSANSINNIEAGIPFMEQTINCDGNGLNNGNTNKLFQRNNSKYGNPVNKSHVQMMYKLKSERIKKSIKITDNCLALALIGIFFMILDTELCGQKIFAVHKEHIASYLCRSLILFSTLALLVELVFYHMNEIFLDLLILGPDDWKVVVNYRRIFQFCAEFIACAVCPLPGTGTVSMTFIENHNRFKVDIDTLLGIAMIARVYLIARFMVMHSKLFQDASTRTLAALNRIDVNFSFIVKTKLDEQPVLFLSVVTFTFWISMAYIFMMVERYGKEDQPAHILFLNSLYFIAITFSSIGFGDIVSASFFGKFVSVFVGLSGGILSSILIAVIAHKISLSTAETNVNAFMNDSRLNQDLKITAARVIQQTWLISRCKSRDQINHSQLRSHQRRFLNAIYNFRQIKNKMRIFGESNSTSIQQMSRLMVEMHVNVHKVMSSNDELRTQMECIQRTMRNHLSNFQTANSSVFRHNQGTIPNPNVVNMTTNSTLTVENSSPPTHQRYLGQK</sequence>
<reference evidence="2" key="1">
    <citation type="submission" date="2016-11" db="UniProtKB">
        <authorList>
            <consortium name="WormBaseParasite"/>
        </authorList>
    </citation>
    <scope>IDENTIFICATION</scope>
    <source>
        <strain evidence="2">KR3021</strain>
    </source>
</reference>
<organism evidence="1 2">
    <name type="scientific">Rhabditophanes sp. KR3021</name>
    <dbReference type="NCBI Taxonomy" id="114890"/>
    <lineage>
        <taxon>Eukaryota</taxon>
        <taxon>Metazoa</taxon>
        <taxon>Ecdysozoa</taxon>
        <taxon>Nematoda</taxon>
        <taxon>Chromadorea</taxon>
        <taxon>Rhabditida</taxon>
        <taxon>Tylenchina</taxon>
        <taxon>Panagrolaimomorpha</taxon>
        <taxon>Strongyloidoidea</taxon>
        <taxon>Alloionematidae</taxon>
        <taxon>Rhabditophanes</taxon>
    </lineage>
</organism>
<evidence type="ECO:0000313" key="2">
    <source>
        <dbReference type="WBParaSite" id="RSKR_0001157750.1"/>
    </source>
</evidence>
<proteinExistence type="predicted"/>
<accession>A0AC35UIK4</accession>
<dbReference type="WBParaSite" id="RSKR_0001157750.1">
    <property type="protein sequence ID" value="RSKR_0001157750.1"/>
    <property type="gene ID" value="RSKR_0001157750"/>
</dbReference>